<dbReference type="PANTHER" id="PTHR46373:SF2">
    <property type="entry name" value="RWP-RK DOMAIN-CONTAINING PROTEIN"/>
    <property type="match status" value="1"/>
</dbReference>
<comment type="function">
    <text evidence="1">Putative transcription factor.</text>
</comment>
<dbReference type="PANTHER" id="PTHR46373">
    <property type="entry name" value="PROTEIN RKD4"/>
    <property type="match status" value="1"/>
</dbReference>
<dbReference type="GO" id="GO:0003677">
    <property type="term" value="F:DNA binding"/>
    <property type="evidence" value="ECO:0007669"/>
    <property type="project" value="UniProtKB-KW"/>
</dbReference>
<comment type="caution">
    <text evidence="10">The sequence shown here is derived from an EMBL/GenBank/DDBJ whole genome shotgun (WGS) entry which is preliminary data.</text>
</comment>
<dbReference type="EMBL" id="JANCYU010000053">
    <property type="protein sequence ID" value="KAK4527546.1"/>
    <property type="molecule type" value="Genomic_DNA"/>
</dbReference>
<evidence type="ECO:0000259" key="9">
    <source>
        <dbReference type="PROSITE" id="PS51519"/>
    </source>
</evidence>
<evidence type="ECO:0000256" key="5">
    <source>
        <dbReference type="ARBA" id="ARBA00023163"/>
    </source>
</evidence>
<keyword evidence="4" id="KW-0238">DNA-binding</keyword>
<reference evidence="10 11" key="1">
    <citation type="submission" date="2022-07" db="EMBL/GenBank/DDBJ databases">
        <title>Genome-wide signatures of adaptation to extreme environments.</title>
        <authorList>
            <person name="Cho C.H."/>
            <person name="Yoon H.S."/>
        </authorList>
    </citation>
    <scope>NUCLEOTIDE SEQUENCE [LARGE SCALE GENOMIC DNA]</scope>
    <source>
        <strain evidence="10 11">108.79 E11</strain>
    </source>
</reference>
<dbReference type="InterPro" id="IPR044607">
    <property type="entry name" value="RKD-like"/>
</dbReference>
<dbReference type="Proteomes" id="UP001300502">
    <property type="component" value="Unassembled WGS sequence"/>
</dbReference>
<organism evidence="10 11">
    <name type="scientific">Galdieria yellowstonensis</name>
    <dbReference type="NCBI Taxonomy" id="3028027"/>
    <lineage>
        <taxon>Eukaryota</taxon>
        <taxon>Rhodophyta</taxon>
        <taxon>Bangiophyceae</taxon>
        <taxon>Galdieriales</taxon>
        <taxon>Galdieriaceae</taxon>
        <taxon>Galdieria</taxon>
    </lineage>
</organism>
<evidence type="ECO:0000313" key="10">
    <source>
        <dbReference type="EMBL" id="KAK4527546.1"/>
    </source>
</evidence>
<dbReference type="Pfam" id="PF02042">
    <property type="entry name" value="RWP-RK"/>
    <property type="match status" value="1"/>
</dbReference>
<feature type="region of interest" description="Disordered" evidence="8">
    <location>
        <begin position="134"/>
        <end position="188"/>
    </location>
</feature>
<evidence type="ECO:0000256" key="4">
    <source>
        <dbReference type="ARBA" id="ARBA00023125"/>
    </source>
</evidence>
<gene>
    <name evidence="10" type="ORF">GAYE_SCF41G5469</name>
</gene>
<feature type="domain" description="RWP-RK" evidence="9">
    <location>
        <begin position="1"/>
        <end position="79"/>
    </location>
</feature>
<dbReference type="InterPro" id="IPR003035">
    <property type="entry name" value="RWP-RK_dom"/>
</dbReference>
<protein>
    <recommendedName>
        <fullName evidence="9">RWP-RK domain-containing protein</fullName>
    </recommendedName>
</protein>
<keyword evidence="3 7" id="KW-0175">Coiled coil</keyword>
<accession>A0AAV9IJP5</accession>
<sequence length="316" mass="36355">MVKSRIQREIPFEKLQQHFDKTLIKASEELGVSVTALKRVCKDYGIKRWPYRKIRTLQALVHFLGDQRKFRGTQSTSKQDVERLNDKIESLLHAELEEVQVILKELEKGPQVTQLVDEPVKKISSQEKVLETQETLKTDKSFQGLEGSNSGNTQGGRPYVQDDTSLSLGDRRNGHSQVMSRQQGDGMLNKESYASERIDGPSSPLFVRETQEDATCSNMLDWNLPAFVIHLGVDGIRSLGPSKLVELAWNYYHRPVPHPCVLDKNEIPCNGQYLKDCMNYQSQRLKQLQDEKRELENMHSWLAKTFRESSLRELKK</sequence>
<keyword evidence="5" id="KW-0804">Transcription</keyword>
<evidence type="ECO:0000256" key="8">
    <source>
        <dbReference type="SAM" id="MobiDB-lite"/>
    </source>
</evidence>
<name>A0AAV9IJP5_9RHOD</name>
<dbReference type="AlphaFoldDB" id="A0AAV9IJP5"/>
<evidence type="ECO:0000256" key="3">
    <source>
        <dbReference type="ARBA" id="ARBA00023054"/>
    </source>
</evidence>
<keyword evidence="11" id="KW-1185">Reference proteome</keyword>
<evidence type="ECO:0000256" key="6">
    <source>
        <dbReference type="ARBA" id="ARBA00023242"/>
    </source>
</evidence>
<evidence type="ECO:0000256" key="7">
    <source>
        <dbReference type="SAM" id="Coils"/>
    </source>
</evidence>
<keyword evidence="6" id="KW-0539">Nucleus</keyword>
<evidence type="ECO:0000256" key="2">
    <source>
        <dbReference type="ARBA" id="ARBA00023015"/>
    </source>
</evidence>
<evidence type="ECO:0000313" key="11">
    <source>
        <dbReference type="Proteomes" id="UP001300502"/>
    </source>
</evidence>
<proteinExistence type="predicted"/>
<evidence type="ECO:0000256" key="1">
    <source>
        <dbReference type="ARBA" id="ARBA00004049"/>
    </source>
</evidence>
<dbReference type="GO" id="GO:0003700">
    <property type="term" value="F:DNA-binding transcription factor activity"/>
    <property type="evidence" value="ECO:0007669"/>
    <property type="project" value="InterPro"/>
</dbReference>
<feature type="coiled-coil region" evidence="7">
    <location>
        <begin position="278"/>
        <end position="305"/>
    </location>
</feature>
<keyword evidence="2" id="KW-0805">Transcription regulation</keyword>
<dbReference type="PROSITE" id="PS51519">
    <property type="entry name" value="RWP_RK"/>
    <property type="match status" value="1"/>
</dbReference>